<reference evidence="2 3" key="1">
    <citation type="journal article" date="2016" name="Nat. Commun.">
        <title>Thousands of microbial genomes shed light on interconnected biogeochemical processes in an aquifer system.</title>
        <authorList>
            <person name="Anantharaman K."/>
            <person name="Brown C.T."/>
            <person name="Hug L.A."/>
            <person name="Sharon I."/>
            <person name="Castelle C.J."/>
            <person name="Probst A.J."/>
            <person name="Thomas B.C."/>
            <person name="Singh A."/>
            <person name="Wilkins M.J."/>
            <person name="Karaoz U."/>
            <person name="Brodie E.L."/>
            <person name="Williams K.H."/>
            <person name="Hubbard S.S."/>
            <person name="Banfield J.F."/>
        </authorList>
    </citation>
    <scope>NUCLEOTIDE SEQUENCE [LARGE SCALE GENOMIC DNA]</scope>
</reference>
<feature type="transmembrane region" description="Helical" evidence="1">
    <location>
        <begin position="68"/>
        <end position="87"/>
    </location>
</feature>
<feature type="transmembrane region" description="Helical" evidence="1">
    <location>
        <begin position="27"/>
        <end position="56"/>
    </location>
</feature>
<accession>A0A1G2IF36</accession>
<dbReference type="STRING" id="1802214.A2908_01160"/>
<keyword evidence="1" id="KW-0472">Membrane</keyword>
<dbReference type="Proteomes" id="UP000176774">
    <property type="component" value="Unassembled WGS sequence"/>
</dbReference>
<proteinExistence type="predicted"/>
<evidence type="ECO:0000313" key="3">
    <source>
        <dbReference type="Proteomes" id="UP000176774"/>
    </source>
</evidence>
<comment type="caution">
    <text evidence="2">The sequence shown here is derived from an EMBL/GenBank/DDBJ whole genome shotgun (WGS) entry which is preliminary data.</text>
</comment>
<name>A0A1G2IF36_9BACT</name>
<evidence type="ECO:0000313" key="2">
    <source>
        <dbReference type="EMBL" id="OGZ73121.1"/>
    </source>
</evidence>
<gene>
    <name evidence="2" type="ORF">A2908_01160</name>
</gene>
<evidence type="ECO:0000256" key="1">
    <source>
        <dbReference type="SAM" id="Phobius"/>
    </source>
</evidence>
<protein>
    <submittedName>
        <fullName evidence="2">Uncharacterized protein</fullName>
    </submittedName>
</protein>
<sequence>MDNIFKLLTSIVAKLLKEEMKSIAGKVNLIGGVMMVALTVCIFLQNIGVVIINFFLSLFGKTLLPNINSWYLIPIFLFIAGYFYLCVKVISDTE</sequence>
<keyword evidence="1" id="KW-1133">Transmembrane helix</keyword>
<dbReference type="AlphaFoldDB" id="A0A1G2IF36"/>
<dbReference type="EMBL" id="MHPA01000015">
    <property type="protein sequence ID" value="OGZ73121.1"/>
    <property type="molecule type" value="Genomic_DNA"/>
</dbReference>
<keyword evidence="1" id="KW-0812">Transmembrane</keyword>
<organism evidence="2 3">
    <name type="scientific">Candidatus Staskawiczbacteria bacterium RIFCSPLOWO2_01_FULL_38_12b</name>
    <dbReference type="NCBI Taxonomy" id="1802214"/>
    <lineage>
        <taxon>Bacteria</taxon>
        <taxon>Candidatus Staskawicziibacteriota</taxon>
    </lineage>
</organism>